<evidence type="ECO:0000313" key="4">
    <source>
        <dbReference type="EMBL" id="GAC71139.1"/>
    </source>
</evidence>
<dbReference type="AlphaFoldDB" id="M9LSJ6"/>
<reference evidence="5" key="1">
    <citation type="journal article" date="2013" name="Genome Announc.">
        <title>Genome sequence of the basidiomycetous yeast Pseudozyma antarctica T-34, a producer of the glycolipid biosurfactants mannosylerythritol lipids.</title>
        <authorList>
            <person name="Morita T."/>
            <person name="Koike H."/>
            <person name="Koyama Y."/>
            <person name="Hagiwara H."/>
            <person name="Ito E."/>
            <person name="Fukuoka T."/>
            <person name="Imura T."/>
            <person name="Machida M."/>
            <person name="Kitamoto D."/>
        </authorList>
    </citation>
    <scope>NUCLEOTIDE SEQUENCE [LARGE SCALE GENOMIC DNA]</scope>
    <source>
        <strain evidence="5">T-34</strain>
    </source>
</reference>
<evidence type="ECO:0000256" key="3">
    <source>
        <dbReference type="ARBA" id="ARBA00023274"/>
    </source>
</evidence>
<dbReference type="SUPFAM" id="SSF57716">
    <property type="entry name" value="Glucocorticoid receptor-like (DNA-binding domain)"/>
    <property type="match status" value="1"/>
</dbReference>
<organism evidence="4 5">
    <name type="scientific">Pseudozyma antarctica (strain T-34)</name>
    <name type="common">Yeast</name>
    <name type="synonym">Candida antarctica</name>
    <dbReference type="NCBI Taxonomy" id="1151754"/>
    <lineage>
        <taxon>Eukaryota</taxon>
        <taxon>Fungi</taxon>
        <taxon>Dikarya</taxon>
        <taxon>Basidiomycota</taxon>
        <taxon>Ustilaginomycotina</taxon>
        <taxon>Ustilaginomycetes</taxon>
        <taxon>Ustilaginales</taxon>
        <taxon>Ustilaginaceae</taxon>
        <taxon>Moesziomyces</taxon>
    </lineage>
</organism>
<keyword evidence="2 4" id="KW-0689">Ribosomal protein</keyword>
<dbReference type="FunFam" id="1.10.287.1480:FF:000001">
    <property type="entry name" value="30S ribosomal protein S14"/>
    <property type="match status" value="1"/>
</dbReference>
<sequence length="111" mass="12792">MPVRPNARVLRDMATRQAVQSNELVRRAFKYIARNTTLPQKVRHQAQLQLNQFPNKTRPVSVSNRCVETGRGRGIISEFGLCRVSFVPRRPYQFRMKALANELPGVKKASW</sequence>
<dbReference type="Gene3D" id="1.10.287.1480">
    <property type="match status" value="1"/>
</dbReference>
<gene>
    <name evidence="4" type="ORF">PANT_1c00021</name>
</gene>
<dbReference type="Proteomes" id="UP000011976">
    <property type="component" value="Unassembled WGS sequence"/>
</dbReference>
<protein>
    <submittedName>
        <fullName evidence="4">Mitochondrial/chloroplast ribosomal protein S14/S29</fullName>
    </submittedName>
</protein>
<dbReference type="GO" id="GO:0005763">
    <property type="term" value="C:mitochondrial small ribosomal subunit"/>
    <property type="evidence" value="ECO:0007669"/>
    <property type="project" value="TreeGrafter"/>
</dbReference>
<keyword evidence="3" id="KW-0687">Ribonucleoprotein</keyword>
<dbReference type="InterPro" id="IPR001209">
    <property type="entry name" value="Ribosomal_uS14"/>
</dbReference>
<evidence type="ECO:0000256" key="2">
    <source>
        <dbReference type="ARBA" id="ARBA00022980"/>
    </source>
</evidence>
<dbReference type="GO" id="GO:0006412">
    <property type="term" value="P:translation"/>
    <property type="evidence" value="ECO:0007669"/>
    <property type="project" value="InterPro"/>
</dbReference>
<accession>M9LSJ6</accession>
<dbReference type="Pfam" id="PF00253">
    <property type="entry name" value="Ribosomal_S14"/>
    <property type="match status" value="1"/>
</dbReference>
<dbReference type="OrthoDB" id="413436at2759"/>
<name>M9LSJ6_PSEA3</name>
<dbReference type="GO" id="GO:0003735">
    <property type="term" value="F:structural constituent of ribosome"/>
    <property type="evidence" value="ECO:0007669"/>
    <property type="project" value="InterPro"/>
</dbReference>
<dbReference type="EMBL" id="DF196767">
    <property type="protein sequence ID" value="GAC71139.1"/>
    <property type="molecule type" value="Genomic_DNA"/>
</dbReference>
<dbReference type="STRING" id="1151754.M9LSJ6"/>
<dbReference type="PANTHER" id="PTHR19836:SF19">
    <property type="entry name" value="SMALL RIBOSOMAL SUBUNIT PROTEIN US14M"/>
    <property type="match status" value="1"/>
</dbReference>
<comment type="similarity">
    <text evidence="1">Belongs to the universal ribosomal protein uS14 family.</text>
</comment>
<dbReference type="PANTHER" id="PTHR19836">
    <property type="entry name" value="30S RIBOSOMAL PROTEIN S14"/>
    <property type="match status" value="1"/>
</dbReference>
<evidence type="ECO:0000256" key="1">
    <source>
        <dbReference type="ARBA" id="ARBA00009083"/>
    </source>
</evidence>
<proteinExistence type="inferred from homology"/>
<evidence type="ECO:0000313" key="5">
    <source>
        <dbReference type="Proteomes" id="UP000011976"/>
    </source>
</evidence>